<comment type="caution">
    <text evidence="1">The sequence shown here is derived from an EMBL/GenBank/DDBJ whole genome shotgun (WGS) entry which is preliminary data.</text>
</comment>
<sequence length="134" mass="15345">MLLTVFCNTCLTALLCSSDMRCLIPGGDRTHDLWLIIKLPLFKAIAFNIYAIAQPLHAYQTYSLLMEEKNKMLIDNTARGLVWLKRGRKNRDHFLQTVQLVKHGAVQLHKEHLNVECQGEREHLSAQGELSMKS</sequence>
<organism evidence="1 2">
    <name type="scientific">Trichinella patagoniensis</name>
    <dbReference type="NCBI Taxonomy" id="990121"/>
    <lineage>
        <taxon>Eukaryota</taxon>
        <taxon>Metazoa</taxon>
        <taxon>Ecdysozoa</taxon>
        <taxon>Nematoda</taxon>
        <taxon>Enoplea</taxon>
        <taxon>Dorylaimia</taxon>
        <taxon>Trichinellida</taxon>
        <taxon>Trichinellidae</taxon>
        <taxon>Trichinella</taxon>
    </lineage>
</organism>
<gene>
    <name evidence="1" type="ORF">T12_15019</name>
</gene>
<dbReference type="AlphaFoldDB" id="A0A0V1AGE9"/>
<evidence type="ECO:0000313" key="2">
    <source>
        <dbReference type="Proteomes" id="UP000054783"/>
    </source>
</evidence>
<protein>
    <submittedName>
        <fullName evidence="1">Uncharacterized protein</fullName>
    </submittedName>
</protein>
<proteinExistence type="predicted"/>
<accession>A0A0V1AGE9</accession>
<name>A0A0V1AGE9_9BILA</name>
<keyword evidence="2" id="KW-1185">Reference proteome</keyword>
<dbReference type="Proteomes" id="UP000054783">
    <property type="component" value="Unassembled WGS sequence"/>
</dbReference>
<evidence type="ECO:0000313" key="1">
    <source>
        <dbReference type="EMBL" id="KRY23757.1"/>
    </source>
</evidence>
<dbReference type="OrthoDB" id="10336238at2759"/>
<dbReference type="EMBL" id="JYDQ01000002">
    <property type="protein sequence ID" value="KRY23757.1"/>
    <property type="molecule type" value="Genomic_DNA"/>
</dbReference>
<reference evidence="1 2" key="1">
    <citation type="submission" date="2015-01" db="EMBL/GenBank/DDBJ databases">
        <title>Evolution of Trichinella species and genotypes.</title>
        <authorList>
            <person name="Korhonen P.K."/>
            <person name="Edoardo P."/>
            <person name="Giuseppe L.R."/>
            <person name="Gasser R.B."/>
        </authorList>
    </citation>
    <scope>NUCLEOTIDE SEQUENCE [LARGE SCALE GENOMIC DNA]</scope>
    <source>
        <strain evidence="1">ISS2496</strain>
    </source>
</reference>